<comment type="caution">
    <text evidence="3">The sequence shown here is derived from an EMBL/GenBank/DDBJ whole genome shotgun (WGS) entry which is preliminary data.</text>
</comment>
<dbReference type="InterPro" id="IPR045679">
    <property type="entry name" value="DUF6199"/>
</dbReference>
<keyword evidence="4" id="KW-1185">Reference proteome</keyword>
<evidence type="ECO:0000313" key="3">
    <source>
        <dbReference type="EMBL" id="MTD16688.1"/>
    </source>
</evidence>
<organism evidence="3 4">
    <name type="scientific">Nakamurella alba</name>
    <dbReference type="NCBI Taxonomy" id="2665158"/>
    <lineage>
        <taxon>Bacteria</taxon>
        <taxon>Bacillati</taxon>
        <taxon>Actinomycetota</taxon>
        <taxon>Actinomycetes</taxon>
        <taxon>Nakamurellales</taxon>
        <taxon>Nakamurellaceae</taxon>
        <taxon>Nakamurella</taxon>
    </lineage>
</organism>
<feature type="transmembrane region" description="Helical" evidence="1">
    <location>
        <begin position="6"/>
        <end position="23"/>
    </location>
</feature>
<dbReference type="RefSeq" id="WP_154770693.1">
    <property type="nucleotide sequence ID" value="NZ_WLYK01000011.1"/>
</dbReference>
<keyword evidence="1" id="KW-0472">Membrane</keyword>
<dbReference type="AlphaFoldDB" id="A0A7K1FRB3"/>
<reference evidence="3 4" key="1">
    <citation type="submission" date="2019-11" db="EMBL/GenBank/DDBJ databases">
        <authorList>
            <person name="Jiang L.-Q."/>
        </authorList>
    </citation>
    <scope>NUCLEOTIDE SEQUENCE [LARGE SCALE GENOMIC DNA]</scope>
    <source>
        <strain evidence="3 4">YIM 132087</strain>
    </source>
</reference>
<accession>A0A7K1FRB3</accession>
<proteinExistence type="predicted"/>
<evidence type="ECO:0000313" key="4">
    <source>
        <dbReference type="Proteomes" id="UP000460221"/>
    </source>
</evidence>
<dbReference type="Pfam" id="PF19701">
    <property type="entry name" value="DUF6199"/>
    <property type="match status" value="1"/>
</dbReference>
<dbReference type="Proteomes" id="UP000460221">
    <property type="component" value="Unassembled WGS sequence"/>
</dbReference>
<feature type="domain" description="DUF6199" evidence="2">
    <location>
        <begin position="9"/>
        <end position="75"/>
    </location>
</feature>
<dbReference type="EMBL" id="WLYK01000011">
    <property type="protein sequence ID" value="MTD16688.1"/>
    <property type="molecule type" value="Genomic_DNA"/>
</dbReference>
<keyword evidence="1" id="KW-0812">Transmembrane</keyword>
<feature type="transmembrane region" description="Helical" evidence="1">
    <location>
        <begin position="57"/>
        <end position="77"/>
    </location>
</feature>
<evidence type="ECO:0000259" key="2">
    <source>
        <dbReference type="Pfam" id="PF19701"/>
    </source>
</evidence>
<gene>
    <name evidence="3" type="ORF">GIS00_22385</name>
</gene>
<sequence length="80" mass="8642">MSSGTWWGFAIVGLVVGVPLLLFPRQVSGWNRRTSRTMGYAVPEESSPRQGPWGARYTRILGTVCAVVGLVCLIFALTSG</sequence>
<protein>
    <recommendedName>
        <fullName evidence="2">DUF6199 domain-containing protein</fullName>
    </recommendedName>
</protein>
<name>A0A7K1FRB3_9ACTN</name>
<keyword evidence="1" id="KW-1133">Transmembrane helix</keyword>
<evidence type="ECO:0000256" key="1">
    <source>
        <dbReference type="SAM" id="Phobius"/>
    </source>
</evidence>